<accession>Q9QD29</accession>
<evidence type="ECO:0000256" key="1">
    <source>
        <dbReference type="SAM" id="MobiDB-lite"/>
    </source>
</evidence>
<dbReference type="EMBL" id="AF189342">
    <property type="protein sequence ID" value="AAF13897.1"/>
    <property type="molecule type" value="mRNA"/>
</dbReference>
<proteinExistence type="evidence at transcript level"/>
<name>Q9QD29_RABV</name>
<organism evidence="2">
    <name type="scientific">Rabies virus</name>
    <name type="common">RABV</name>
    <name type="synonym">Lyssavirus rabies</name>
    <dbReference type="NCBI Taxonomy" id="11292"/>
    <lineage>
        <taxon>Viruses</taxon>
        <taxon>Riboviria</taxon>
        <taxon>Orthornavirae</taxon>
        <taxon>Negarnaviricota</taxon>
        <taxon>Haploviricotina</taxon>
        <taxon>Monjiviricetes</taxon>
        <taxon>Mononegavirales</taxon>
        <taxon>Rhabdoviridae</taxon>
        <taxon>Alpharhabdovirinae</taxon>
        <taxon>Lyssavirus</taxon>
    </lineage>
</organism>
<feature type="non-terminal residue" evidence="2">
    <location>
        <position position="1"/>
    </location>
</feature>
<feature type="region of interest" description="Disordered" evidence="1">
    <location>
        <begin position="20"/>
        <end position="49"/>
    </location>
</feature>
<feature type="compositionally biased region" description="Basic and acidic residues" evidence="1">
    <location>
        <begin position="20"/>
        <end position="30"/>
    </location>
</feature>
<evidence type="ECO:0000313" key="2">
    <source>
        <dbReference type="EMBL" id="AAF13897.1"/>
    </source>
</evidence>
<reference evidence="2" key="1">
    <citation type="submission" date="1999-09" db="EMBL/GenBank/DDBJ databases">
        <title>Molecular epidemiology of rabies epizootics in Colombia.</title>
        <authorList>
            <person name="Paez A."/>
            <person name="Garcia C."/>
            <person name="Boshell J."/>
        </authorList>
    </citation>
    <scope>NUCLEOTIDE SEQUENCE</scope>
    <source>
        <strain evidence="2">40BG</strain>
    </source>
</reference>
<sequence length="49" mass="5599">SGCTRVLIIFLMACCRRAKRTESIRRGSRESKRKVPVPPQNGKVISPWE</sequence>
<feature type="non-terminal residue" evidence="2">
    <location>
        <position position="49"/>
    </location>
</feature>
<protein>
    <submittedName>
        <fullName evidence="2">Glycoprotein</fullName>
    </submittedName>
</protein>